<feature type="signal peptide" evidence="1">
    <location>
        <begin position="1"/>
        <end position="28"/>
    </location>
</feature>
<dbReference type="Proteomes" id="UP000029733">
    <property type="component" value="Unassembled WGS sequence"/>
</dbReference>
<evidence type="ECO:0000313" key="3">
    <source>
        <dbReference type="Proteomes" id="UP000029733"/>
    </source>
</evidence>
<keyword evidence="1" id="KW-0732">Signal</keyword>
<feature type="chain" id="PRO_5020672562" evidence="1">
    <location>
        <begin position="29"/>
        <end position="291"/>
    </location>
</feature>
<name>A0A4U8T7V8_9HELI</name>
<dbReference type="Pfam" id="PF01856">
    <property type="entry name" value="HP_OMP"/>
    <property type="match status" value="1"/>
</dbReference>
<dbReference type="STRING" id="1677920.LS71_08010"/>
<protein>
    <submittedName>
        <fullName evidence="2">Outer membrane beta-barrel protein</fullName>
    </submittedName>
</protein>
<dbReference type="AlphaFoldDB" id="A0A4U8T7V8"/>
<keyword evidence="3" id="KW-1185">Reference proteome</keyword>
<gene>
    <name evidence="2" type="ORF">LS71_007920</name>
</gene>
<dbReference type="InterPro" id="IPR002718">
    <property type="entry name" value="OMP_Helicobacter"/>
</dbReference>
<reference evidence="2 3" key="1">
    <citation type="journal article" date="2014" name="Genome Announc.">
        <title>Draft genome sequences of eight enterohepatic helicobacter species isolated from both laboratory and wild rodents.</title>
        <authorList>
            <person name="Sheh A."/>
            <person name="Shen Z."/>
            <person name="Fox J.G."/>
        </authorList>
    </citation>
    <scope>NUCLEOTIDE SEQUENCE [LARGE SCALE GENOMIC DNA]</scope>
    <source>
        <strain evidence="2 3">MIT 09-6949</strain>
    </source>
</reference>
<evidence type="ECO:0000313" key="2">
    <source>
        <dbReference type="EMBL" id="TLD95760.1"/>
    </source>
</evidence>
<dbReference type="OrthoDB" id="5324563at2"/>
<dbReference type="EMBL" id="JRPR02000007">
    <property type="protein sequence ID" value="TLD95760.1"/>
    <property type="molecule type" value="Genomic_DNA"/>
</dbReference>
<sequence>MRMCSRRCKVKKIYFFMLSLVLLCTAQDADTKNGAFFAIGGSYTPQMHYDIESSTLKTPLYTGGIKYGARHYFGNMLGLRLYIPIEGGHSNFGDVYNPTNASFASIGMGGDILFDIGSSRRSIGIFAGGEVGYAYYWLDSMHARGVQSNVHLGIALNFNPRFALHLGVKQYINRPQQEKLVISSSISDYGGFVDFVFKLDNGSISREQALRNEIYEKQAKERSLAEEQRISQAQSSSAGSASSGNGFLGAFFGSIIGSIIGNNSSYSRGYYYAPPPLYAPRPPATPRLKNF</sequence>
<evidence type="ECO:0000256" key="1">
    <source>
        <dbReference type="SAM" id="SignalP"/>
    </source>
</evidence>
<organism evidence="2 3">
    <name type="scientific">Helicobacter jaachi</name>
    <dbReference type="NCBI Taxonomy" id="1677920"/>
    <lineage>
        <taxon>Bacteria</taxon>
        <taxon>Pseudomonadati</taxon>
        <taxon>Campylobacterota</taxon>
        <taxon>Epsilonproteobacteria</taxon>
        <taxon>Campylobacterales</taxon>
        <taxon>Helicobacteraceae</taxon>
        <taxon>Helicobacter</taxon>
    </lineage>
</organism>
<comment type="caution">
    <text evidence="2">The sequence shown here is derived from an EMBL/GenBank/DDBJ whole genome shotgun (WGS) entry which is preliminary data.</text>
</comment>
<proteinExistence type="predicted"/>
<accession>A0A4U8T7V8</accession>